<evidence type="ECO:0000313" key="3">
    <source>
        <dbReference type="Proteomes" id="UP001165092"/>
    </source>
</evidence>
<protein>
    <submittedName>
        <fullName evidence="2">Uncharacterized protein</fullName>
    </submittedName>
</protein>
<sequence>MSGVGSVAERVRCGAAAAPGGQYGQGQGRPCHHEGEAPPPVRLRAAGAASVRGRHEAPSVGVRDGGVSVRAVTAPGAPARSGLPPRRSVRDRGPGIVIKG</sequence>
<gene>
    <name evidence="2" type="ORF">Nans01_45310</name>
</gene>
<comment type="caution">
    <text evidence="2">The sequence shown here is derived from an EMBL/GenBank/DDBJ whole genome shotgun (WGS) entry which is preliminary data.</text>
</comment>
<evidence type="ECO:0000256" key="1">
    <source>
        <dbReference type="SAM" id="MobiDB-lite"/>
    </source>
</evidence>
<evidence type="ECO:0000313" key="2">
    <source>
        <dbReference type="EMBL" id="GLU50180.1"/>
    </source>
</evidence>
<dbReference type="AlphaFoldDB" id="A0A9W6ULK9"/>
<keyword evidence="3" id="KW-1185">Reference proteome</keyword>
<organism evidence="2 3">
    <name type="scientific">Nocardiopsis ansamitocini</name>
    <dbReference type="NCBI Taxonomy" id="1670832"/>
    <lineage>
        <taxon>Bacteria</taxon>
        <taxon>Bacillati</taxon>
        <taxon>Actinomycetota</taxon>
        <taxon>Actinomycetes</taxon>
        <taxon>Streptosporangiales</taxon>
        <taxon>Nocardiopsidaceae</taxon>
        <taxon>Nocardiopsis</taxon>
    </lineage>
</organism>
<proteinExistence type="predicted"/>
<name>A0A9W6ULK9_9ACTN</name>
<feature type="region of interest" description="Disordered" evidence="1">
    <location>
        <begin position="17"/>
        <end position="100"/>
    </location>
</feature>
<feature type="compositionally biased region" description="Low complexity" evidence="1">
    <location>
        <begin position="59"/>
        <end position="72"/>
    </location>
</feature>
<accession>A0A9W6ULK9</accession>
<reference evidence="2" key="1">
    <citation type="submission" date="2023-02" db="EMBL/GenBank/DDBJ databases">
        <title>Nocardiopsis ansamitocini NBRC 112285.</title>
        <authorList>
            <person name="Ichikawa N."/>
            <person name="Sato H."/>
            <person name="Tonouchi N."/>
        </authorList>
    </citation>
    <scope>NUCLEOTIDE SEQUENCE</scope>
    <source>
        <strain evidence="2">NBRC 112285</strain>
    </source>
</reference>
<dbReference type="EMBL" id="BSQG01000012">
    <property type="protein sequence ID" value="GLU50180.1"/>
    <property type="molecule type" value="Genomic_DNA"/>
</dbReference>
<dbReference type="Proteomes" id="UP001165092">
    <property type="component" value="Unassembled WGS sequence"/>
</dbReference>